<reference evidence="9" key="2">
    <citation type="submission" date="2024-05" db="EMBL/GenBank/DDBJ databases">
        <title>Rhodohalobacter halophilus gen. nov., sp. nov., a moderately halophilic member of the family Balneolaceae.</title>
        <authorList>
            <person name="Xia J."/>
        </authorList>
    </citation>
    <scope>NUCLEOTIDE SEQUENCE</scope>
    <source>
        <strain evidence="9">WB101</strain>
    </source>
</reference>
<keyword evidence="4 6" id="KW-0378">Hydrolase</keyword>
<evidence type="ECO:0000256" key="7">
    <source>
        <dbReference type="RuleBase" id="RU003355"/>
    </source>
</evidence>
<dbReference type="InterPro" id="IPR034202">
    <property type="entry name" value="Subtilisin_Carlsberg-like"/>
</dbReference>
<dbReference type="InterPro" id="IPR023828">
    <property type="entry name" value="Peptidase_S8_Ser-AS"/>
</dbReference>
<evidence type="ECO:0000256" key="4">
    <source>
        <dbReference type="ARBA" id="ARBA00022801"/>
    </source>
</evidence>
<dbReference type="EMBL" id="JAKLWS010000007">
    <property type="protein sequence ID" value="MCG2588414.1"/>
    <property type="molecule type" value="Genomic_DNA"/>
</dbReference>
<dbReference type="PROSITE" id="PS00138">
    <property type="entry name" value="SUBTILASE_SER"/>
    <property type="match status" value="1"/>
</dbReference>
<evidence type="ECO:0000256" key="6">
    <source>
        <dbReference type="PROSITE-ProRule" id="PRU01240"/>
    </source>
</evidence>
<evidence type="ECO:0000259" key="8">
    <source>
        <dbReference type="Pfam" id="PF00082"/>
    </source>
</evidence>
<evidence type="ECO:0000256" key="3">
    <source>
        <dbReference type="ARBA" id="ARBA00022723"/>
    </source>
</evidence>
<dbReference type="Pfam" id="PF00082">
    <property type="entry name" value="Peptidase_S8"/>
    <property type="match status" value="1"/>
</dbReference>
<dbReference type="PROSITE" id="PS00136">
    <property type="entry name" value="SUBTILASE_ASP"/>
    <property type="match status" value="1"/>
</dbReference>
<sequence length="464" mass="49505">MNQKKKKRYLVTYADQDIDSSKASSILGVAKSKTKEGVSFMEADATPKGDDVLHFSKLGISSIELDDEEQSKLAKKKEVLAIEEDIEVHILELTEEEKQMERFSSSLNDAGYDTNGSYEEGYQNAMMDLFSTMLQMGSRSQSSVEGGPNPTFPFPRKPIPRKPLPFPWKPPVLRKQPVPWNISMINAPAAWNRGFKGNGVKVAVLDTGIANHNDLSISGGVSFVNGVSSYDDGHSHGTHCAGIIGARNNFIGVVGVAPLCDLYAVKVLSDSGSGYSSWVIAGMDWCIQNDINVASMSLGSKSSPSVAYANAVRRCQEAGVTVVTSAGNSGNDHSFPWVGSPGNAYQLSNSKASPIAVGAVNQSSTIASFSSRDGNHDEWNRVTVVAPGVDVNSTVLNNGYDEKTGTSMACPHVAGLAALLYEKFPGISPINVERRITASSTDLGGPGFDEPHGYGLINCDLATA</sequence>
<evidence type="ECO:0000256" key="1">
    <source>
        <dbReference type="ARBA" id="ARBA00011073"/>
    </source>
</evidence>
<keyword evidence="5 6" id="KW-0720">Serine protease</keyword>
<dbReference type="InterPro" id="IPR000209">
    <property type="entry name" value="Peptidase_S8/S53_dom"/>
</dbReference>
<dbReference type="PROSITE" id="PS00137">
    <property type="entry name" value="SUBTILASE_HIS"/>
    <property type="match status" value="1"/>
</dbReference>
<dbReference type="PROSITE" id="PS51892">
    <property type="entry name" value="SUBTILASE"/>
    <property type="match status" value="1"/>
</dbReference>
<accession>A0ABS9KC35</accession>
<feature type="active site" description="Charge relay system" evidence="6">
    <location>
        <position position="407"/>
    </location>
</feature>
<protein>
    <submittedName>
        <fullName evidence="9">S8 family serine peptidase</fullName>
    </submittedName>
</protein>
<dbReference type="PANTHER" id="PTHR43806">
    <property type="entry name" value="PEPTIDASE S8"/>
    <property type="match status" value="1"/>
</dbReference>
<keyword evidence="2 6" id="KW-0645">Protease</keyword>
<dbReference type="InterPro" id="IPR022398">
    <property type="entry name" value="Peptidase_S8_His-AS"/>
</dbReference>
<dbReference type="InterPro" id="IPR023827">
    <property type="entry name" value="Peptidase_S8_Asp-AS"/>
</dbReference>
<dbReference type="PANTHER" id="PTHR43806:SF11">
    <property type="entry name" value="CEREVISIN-RELATED"/>
    <property type="match status" value="1"/>
</dbReference>
<keyword evidence="3" id="KW-0479">Metal-binding</keyword>
<comment type="caution">
    <text evidence="9">The sequence shown here is derived from an EMBL/GenBank/DDBJ whole genome shotgun (WGS) entry which is preliminary data.</text>
</comment>
<comment type="similarity">
    <text evidence="1 6 7">Belongs to the peptidase S8 family.</text>
</comment>
<dbReference type="SUPFAM" id="SSF52743">
    <property type="entry name" value="Subtilisin-like"/>
    <property type="match status" value="1"/>
</dbReference>
<keyword evidence="10" id="KW-1185">Reference proteome</keyword>
<feature type="active site" description="Charge relay system" evidence="6">
    <location>
        <position position="206"/>
    </location>
</feature>
<evidence type="ECO:0000313" key="9">
    <source>
        <dbReference type="EMBL" id="MCG2588414.1"/>
    </source>
</evidence>
<name>A0ABS9KC35_9BACT</name>
<reference evidence="9" key="1">
    <citation type="submission" date="2022-01" db="EMBL/GenBank/DDBJ databases">
        <authorList>
            <person name="Wang Y."/>
        </authorList>
    </citation>
    <scope>NUCLEOTIDE SEQUENCE</scope>
    <source>
        <strain evidence="9">WB101</strain>
    </source>
</reference>
<dbReference type="InterPro" id="IPR050131">
    <property type="entry name" value="Peptidase_S8_subtilisin-like"/>
</dbReference>
<feature type="active site" description="Charge relay system" evidence="6">
    <location>
        <position position="236"/>
    </location>
</feature>
<dbReference type="PRINTS" id="PR00723">
    <property type="entry name" value="SUBTILISIN"/>
</dbReference>
<dbReference type="CDD" id="cd07477">
    <property type="entry name" value="Peptidases_S8_Subtilisin_subset"/>
    <property type="match status" value="1"/>
</dbReference>
<dbReference type="InterPro" id="IPR015500">
    <property type="entry name" value="Peptidase_S8_subtilisin-rel"/>
</dbReference>
<evidence type="ECO:0000256" key="2">
    <source>
        <dbReference type="ARBA" id="ARBA00022670"/>
    </source>
</evidence>
<evidence type="ECO:0000256" key="5">
    <source>
        <dbReference type="ARBA" id="ARBA00022825"/>
    </source>
</evidence>
<dbReference type="RefSeq" id="WP_237853256.1">
    <property type="nucleotide sequence ID" value="NZ_JAKLWS010000007.1"/>
</dbReference>
<evidence type="ECO:0000313" key="10">
    <source>
        <dbReference type="Proteomes" id="UP001165366"/>
    </source>
</evidence>
<gene>
    <name evidence="9" type="ORF">L6773_07560</name>
</gene>
<proteinExistence type="inferred from homology"/>
<dbReference type="InterPro" id="IPR036852">
    <property type="entry name" value="Peptidase_S8/S53_dom_sf"/>
</dbReference>
<feature type="domain" description="Peptidase S8/S53" evidence="8">
    <location>
        <begin position="197"/>
        <end position="455"/>
    </location>
</feature>
<dbReference type="Gene3D" id="3.40.50.200">
    <property type="entry name" value="Peptidase S8/S53 domain"/>
    <property type="match status" value="1"/>
</dbReference>
<dbReference type="Proteomes" id="UP001165366">
    <property type="component" value="Unassembled WGS sequence"/>
</dbReference>
<organism evidence="9 10">
    <name type="scientific">Rhodohalobacter sulfatireducens</name>
    <dbReference type="NCBI Taxonomy" id="2911366"/>
    <lineage>
        <taxon>Bacteria</taxon>
        <taxon>Pseudomonadati</taxon>
        <taxon>Balneolota</taxon>
        <taxon>Balneolia</taxon>
        <taxon>Balneolales</taxon>
        <taxon>Balneolaceae</taxon>
        <taxon>Rhodohalobacter</taxon>
    </lineage>
</organism>